<gene>
    <name evidence="1" type="ORF">Bca52824_019557</name>
</gene>
<organism evidence="1 2">
    <name type="scientific">Brassica carinata</name>
    <name type="common">Ethiopian mustard</name>
    <name type="synonym">Abyssinian cabbage</name>
    <dbReference type="NCBI Taxonomy" id="52824"/>
    <lineage>
        <taxon>Eukaryota</taxon>
        <taxon>Viridiplantae</taxon>
        <taxon>Streptophyta</taxon>
        <taxon>Embryophyta</taxon>
        <taxon>Tracheophyta</taxon>
        <taxon>Spermatophyta</taxon>
        <taxon>Magnoliopsida</taxon>
        <taxon>eudicotyledons</taxon>
        <taxon>Gunneridae</taxon>
        <taxon>Pentapetalae</taxon>
        <taxon>rosids</taxon>
        <taxon>malvids</taxon>
        <taxon>Brassicales</taxon>
        <taxon>Brassicaceae</taxon>
        <taxon>Brassiceae</taxon>
        <taxon>Brassica</taxon>
    </lineage>
</organism>
<comment type="caution">
    <text evidence="1">The sequence shown here is derived from an EMBL/GenBank/DDBJ whole genome shotgun (WGS) entry which is preliminary data.</text>
</comment>
<evidence type="ECO:0000313" key="2">
    <source>
        <dbReference type="Proteomes" id="UP000886595"/>
    </source>
</evidence>
<proteinExistence type="predicted"/>
<keyword evidence="2" id="KW-1185">Reference proteome</keyword>
<dbReference type="AlphaFoldDB" id="A0A8X8AYP7"/>
<protein>
    <submittedName>
        <fullName evidence="1">Uncharacterized protein</fullName>
    </submittedName>
</protein>
<reference evidence="1 2" key="1">
    <citation type="submission" date="2020-02" db="EMBL/GenBank/DDBJ databases">
        <authorList>
            <person name="Ma Q."/>
            <person name="Huang Y."/>
            <person name="Song X."/>
            <person name="Pei D."/>
        </authorList>
    </citation>
    <scope>NUCLEOTIDE SEQUENCE [LARGE SCALE GENOMIC DNA]</scope>
    <source>
        <strain evidence="1">Sxm20200214</strain>
        <tissue evidence="1">Leaf</tissue>
    </source>
</reference>
<evidence type="ECO:0000313" key="1">
    <source>
        <dbReference type="EMBL" id="KAG2316435.1"/>
    </source>
</evidence>
<accession>A0A8X8AYP7</accession>
<dbReference type="Proteomes" id="UP000886595">
    <property type="component" value="Unassembled WGS sequence"/>
</dbReference>
<sequence length="99" mass="11273">MQRLQNPFLVAHTSQRQPSAGSWFWQGTLDSSVYRYEDLKLGTVGSEERCGALQIGSALNKLLQEHELLDVSFENSFQFLRILLRLIRSAIILLQPSLP</sequence>
<dbReference type="EMBL" id="JAAMPC010000004">
    <property type="protein sequence ID" value="KAG2316435.1"/>
    <property type="molecule type" value="Genomic_DNA"/>
</dbReference>
<name>A0A8X8AYP7_BRACI</name>